<accession>A0A5B7J6F0</accession>
<proteinExistence type="predicted"/>
<dbReference type="AlphaFoldDB" id="A0A5B7J6F0"/>
<dbReference type="Proteomes" id="UP000324222">
    <property type="component" value="Unassembled WGS sequence"/>
</dbReference>
<evidence type="ECO:0000313" key="1">
    <source>
        <dbReference type="EMBL" id="MPC92290.1"/>
    </source>
</evidence>
<sequence length="252" mass="29353">MRKKNEEKIEIKKKKGTAYQTHVPFLTRATSTQQARLGGGVKVEWGWRGGGVEVAWRGEARRGRGRVLQFGLNYRRGSDGRAGLFYMNNLRRQVKRGVARMLPGIRSRLELAWNSVRLAHNRNTRDMEGGWGLRLTVRPSHRSTCDVEGGRGVGLTSEQSYRKPQLESRGKLIKTLIFVVYRYERLCILCVPEDILRWNYTTGLPINKRETEYFSEYVELYRKVSFTFVYTYRKAYLIFYGESNAKIHRTDT</sequence>
<reference evidence="1 2" key="1">
    <citation type="submission" date="2019-05" db="EMBL/GenBank/DDBJ databases">
        <title>Another draft genome of Portunus trituberculatus and its Hox gene families provides insights of decapod evolution.</title>
        <authorList>
            <person name="Jeong J.-H."/>
            <person name="Song I."/>
            <person name="Kim S."/>
            <person name="Choi T."/>
            <person name="Kim D."/>
            <person name="Ryu S."/>
            <person name="Kim W."/>
        </authorList>
    </citation>
    <scope>NUCLEOTIDE SEQUENCE [LARGE SCALE GENOMIC DNA]</scope>
    <source>
        <tissue evidence="1">Muscle</tissue>
    </source>
</reference>
<gene>
    <name evidence="1" type="ORF">E2C01_087369</name>
</gene>
<organism evidence="1 2">
    <name type="scientific">Portunus trituberculatus</name>
    <name type="common">Swimming crab</name>
    <name type="synonym">Neptunus trituberculatus</name>
    <dbReference type="NCBI Taxonomy" id="210409"/>
    <lineage>
        <taxon>Eukaryota</taxon>
        <taxon>Metazoa</taxon>
        <taxon>Ecdysozoa</taxon>
        <taxon>Arthropoda</taxon>
        <taxon>Crustacea</taxon>
        <taxon>Multicrustacea</taxon>
        <taxon>Malacostraca</taxon>
        <taxon>Eumalacostraca</taxon>
        <taxon>Eucarida</taxon>
        <taxon>Decapoda</taxon>
        <taxon>Pleocyemata</taxon>
        <taxon>Brachyura</taxon>
        <taxon>Eubrachyura</taxon>
        <taxon>Portunoidea</taxon>
        <taxon>Portunidae</taxon>
        <taxon>Portuninae</taxon>
        <taxon>Portunus</taxon>
    </lineage>
</organism>
<comment type="caution">
    <text evidence="1">The sequence shown here is derived from an EMBL/GenBank/DDBJ whole genome shotgun (WGS) entry which is preliminary data.</text>
</comment>
<name>A0A5B7J6F0_PORTR</name>
<protein>
    <submittedName>
        <fullName evidence="1">Uncharacterized protein</fullName>
    </submittedName>
</protein>
<evidence type="ECO:0000313" key="2">
    <source>
        <dbReference type="Proteomes" id="UP000324222"/>
    </source>
</evidence>
<dbReference type="EMBL" id="VSRR010090734">
    <property type="protein sequence ID" value="MPC92290.1"/>
    <property type="molecule type" value="Genomic_DNA"/>
</dbReference>
<keyword evidence="2" id="KW-1185">Reference proteome</keyword>